<dbReference type="Proteomes" id="UP000660885">
    <property type="component" value="Unassembled WGS sequence"/>
</dbReference>
<dbReference type="Pfam" id="PF00440">
    <property type="entry name" value="TetR_N"/>
    <property type="match status" value="1"/>
</dbReference>
<organism evidence="7 8">
    <name type="scientific">Belnapia arida</name>
    <dbReference type="NCBI Taxonomy" id="2804533"/>
    <lineage>
        <taxon>Bacteria</taxon>
        <taxon>Pseudomonadati</taxon>
        <taxon>Pseudomonadota</taxon>
        <taxon>Alphaproteobacteria</taxon>
        <taxon>Acetobacterales</taxon>
        <taxon>Roseomonadaceae</taxon>
        <taxon>Belnapia</taxon>
    </lineage>
</organism>
<evidence type="ECO:0000256" key="2">
    <source>
        <dbReference type="ARBA" id="ARBA00023015"/>
    </source>
</evidence>
<evidence type="ECO:0000313" key="8">
    <source>
        <dbReference type="Proteomes" id="UP000660885"/>
    </source>
</evidence>
<protein>
    <submittedName>
        <fullName evidence="7">TetR/AcrR family transcriptional regulator</fullName>
    </submittedName>
</protein>
<dbReference type="InterPro" id="IPR050109">
    <property type="entry name" value="HTH-type_TetR-like_transc_reg"/>
</dbReference>
<keyword evidence="8" id="KW-1185">Reference proteome</keyword>
<dbReference type="EMBL" id="JAETWB010000058">
    <property type="protein sequence ID" value="MBL6082306.1"/>
    <property type="molecule type" value="Genomic_DNA"/>
</dbReference>
<dbReference type="InterPro" id="IPR001647">
    <property type="entry name" value="HTH_TetR"/>
</dbReference>
<dbReference type="SUPFAM" id="SSF46689">
    <property type="entry name" value="Homeodomain-like"/>
    <property type="match status" value="1"/>
</dbReference>
<evidence type="ECO:0000256" key="5">
    <source>
        <dbReference type="PROSITE-ProRule" id="PRU00335"/>
    </source>
</evidence>
<proteinExistence type="predicted"/>
<comment type="caution">
    <text evidence="7">The sequence shown here is derived from an EMBL/GenBank/DDBJ whole genome shotgun (WGS) entry which is preliminary data.</text>
</comment>
<dbReference type="InterPro" id="IPR036271">
    <property type="entry name" value="Tet_transcr_reg_TetR-rel_C_sf"/>
</dbReference>
<evidence type="ECO:0000256" key="4">
    <source>
        <dbReference type="ARBA" id="ARBA00023163"/>
    </source>
</evidence>
<dbReference type="PROSITE" id="PS01081">
    <property type="entry name" value="HTH_TETR_1"/>
    <property type="match status" value="1"/>
</dbReference>
<feature type="domain" description="HTH tetR-type" evidence="6">
    <location>
        <begin position="1"/>
        <end position="56"/>
    </location>
</feature>
<keyword evidence="1" id="KW-0678">Repressor</keyword>
<sequence length="189" mass="20683">MILEAAARCFRANGFRGASISDICRESGVGVGNLYHYFDGKEAMVEAIAAQDGAVTARILDELDRADDIVERIRQLASAAEMDEGYVVDDALAVEIIAEAARNPRVAAIRRETDLAVRKRLAEVLAGAQRRGTVDPTLNPDATAWLVVSLFEGLSLRRITDTPEEYHRGLLRVRDHIVELLNLKESGGP</sequence>
<dbReference type="RefSeq" id="WP_202835515.1">
    <property type="nucleotide sequence ID" value="NZ_JAETWB010000058.1"/>
</dbReference>
<evidence type="ECO:0000259" key="6">
    <source>
        <dbReference type="PROSITE" id="PS50977"/>
    </source>
</evidence>
<feature type="DNA-binding region" description="H-T-H motif" evidence="5">
    <location>
        <begin position="19"/>
        <end position="38"/>
    </location>
</feature>
<name>A0ABS1UC97_9PROT</name>
<dbReference type="InterPro" id="IPR023772">
    <property type="entry name" value="DNA-bd_HTH_TetR-type_CS"/>
</dbReference>
<accession>A0ABS1UC97</accession>
<keyword evidence="3 5" id="KW-0238">DNA-binding</keyword>
<dbReference type="InterPro" id="IPR039538">
    <property type="entry name" value="BetI_C"/>
</dbReference>
<keyword evidence="2" id="KW-0805">Transcription regulation</keyword>
<keyword evidence="4" id="KW-0804">Transcription</keyword>
<dbReference type="Gene3D" id="1.10.357.10">
    <property type="entry name" value="Tetracycline Repressor, domain 2"/>
    <property type="match status" value="1"/>
</dbReference>
<dbReference type="Pfam" id="PF13977">
    <property type="entry name" value="TetR_C_6"/>
    <property type="match status" value="1"/>
</dbReference>
<reference evidence="7 8" key="1">
    <citation type="submission" date="2021-01" db="EMBL/GenBank/DDBJ databases">
        <title>Belnapia mucosa sp. nov. and Belnapia arida sp. nov., isolated from the Tabernas Desert (Almeria, Spain).</title>
        <authorList>
            <person name="Molina-Menor E."/>
            <person name="Vidal-Verdu A."/>
            <person name="Calonge A."/>
            <person name="Satari L."/>
            <person name="Pereto J."/>
            <person name="Porcar M."/>
        </authorList>
    </citation>
    <scope>NUCLEOTIDE SEQUENCE [LARGE SCALE GENOMIC DNA]</scope>
    <source>
        <strain evidence="7 8">T18</strain>
    </source>
</reference>
<dbReference type="InterPro" id="IPR009057">
    <property type="entry name" value="Homeodomain-like_sf"/>
</dbReference>
<dbReference type="SUPFAM" id="SSF48498">
    <property type="entry name" value="Tetracyclin repressor-like, C-terminal domain"/>
    <property type="match status" value="1"/>
</dbReference>
<evidence type="ECO:0000256" key="3">
    <source>
        <dbReference type="ARBA" id="ARBA00023125"/>
    </source>
</evidence>
<evidence type="ECO:0000256" key="1">
    <source>
        <dbReference type="ARBA" id="ARBA00022491"/>
    </source>
</evidence>
<evidence type="ECO:0000313" key="7">
    <source>
        <dbReference type="EMBL" id="MBL6082306.1"/>
    </source>
</evidence>
<dbReference type="PRINTS" id="PR00455">
    <property type="entry name" value="HTHTETR"/>
</dbReference>
<dbReference type="PANTHER" id="PTHR30055">
    <property type="entry name" value="HTH-TYPE TRANSCRIPTIONAL REGULATOR RUTR"/>
    <property type="match status" value="1"/>
</dbReference>
<gene>
    <name evidence="7" type="ORF">JMJ56_30485</name>
</gene>
<dbReference type="PANTHER" id="PTHR30055:SF226">
    <property type="entry name" value="HTH-TYPE TRANSCRIPTIONAL REGULATOR PKSA"/>
    <property type="match status" value="1"/>
</dbReference>
<dbReference type="PROSITE" id="PS50977">
    <property type="entry name" value="HTH_TETR_2"/>
    <property type="match status" value="1"/>
</dbReference>